<protein>
    <recommendedName>
        <fullName evidence="5">Acetate kinase</fullName>
        <ecNumber evidence="5">2.7.2.1</ecNumber>
    </recommendedName>
    <alternativeName>
        <fullName evidence="5">Acetokinase</fullName>
    </alternativeName>
</protein>
<feature type="binding site" evidence="5">
    <location>
        <position position="58"/>
    </location>
    <ligand>
        <name>substrate</name>
    </ligand>
</feature>
<dbReference type="GO" id="GO:0008776">
    <property type="term" value="F:acetate kinase activity"/>
    <property type="evidence" value="ECO:0007669"/>
    <property type="project" value="UniProtKB-UniRule"/>
</dbReference>
<comment type="catalytic activity">
    <reaction evidence="5">
        <text>acetate + ATP = acetyl phosphate + ADP</text>
        <dbReference type="Rhea" id="RHEA:11352"/>
        <dbReference type="ChEBI" id="CHEBI:22191"/>
        <dbReference type="ChEBI" id="CHEBI:30089"/>
        <dbReference type="ChEBI" id="CHEBI:30616"/>
        <dbReference type="ChEBI" id="CHEBI:456216"/>
        <dbReference type="EC" id="2.7.2.1"/>
    </reaction>
</comment>
<keyword evidence="3 5" id="KW-0418">Kinase</keyword>
<dbReference type="UniPathway" id="UPA00340">
    <property type="reaction ID" value="UER00458"/>
</dbReference>
<comment type="subcellular location">
    <subcellularLocation>
        <location evidence="5">Cytoplasm</location>
    </subcellularLocation>
</comment>
<dbReference type="HAMAP" id="MF_00020">
    <property type="entry name" value="Acetate_kinase"/>
    <property type="match status" value="1"/>
</dbReference>
<feature type="binding site" evidence="5">
    <location>
        <begin position="250"/>
        <end position="252"/>
    </location>
    <ligand>
        <name>ATP</name>
        <dbReference type="ChEBI" id="CHEBI:30616"/>
    </ligand>
</feature>
<dbReference type="OrthoDB" id="9802453at2"/>
<dbReference type="GO" id="GO:0000287">
    <property type="term" value="F:magnesium ion binding"/>
    <property type="evidence" value="ECO:0007669"/>
    <property type="project" value="UniProtKB-UniRule"/>
</dbReference>
<evidence type="ECO:0000256" key="4">
    <source>
        <dbReference type="ARBA" id="ARBA00022840"/>
    </source>
</evidence>
<comment type="similarity">
    <text evidence="5 6">Belongs to the acetokinase family.</text>
</comment>
<comment type="caution">
    <text evidence="5">Lacks conserved residue(s) required for the propagation of feature annotation.</text>
</comment>
<dbReference type="Gene3D" id="3.30.420.40">
    <property type="match status" value="2"/>
</dbReference>
<dbReference type="PIRSF" id="PIRSF000722">
    <property type="entry name" value="Acetate_prop_kin"/>
    <property type="match status" value="1"/>
</dbReference>
<dbReference type="SUPFAM" id="SSF53067">
    <property type="entry name" value="Actin-like ATPase domain"/>
    <property type="match status" value="2"/>
</dbReference>
<dbReference type="InterPro" id="IPR043129">
    <property type="entry name" value="ATPase_NBD"/>
</dbReference>
<dbReference type="EC" id="2.7.2.1" evidence="5"/>
<comment type="caution">
    <text evidence="7">The sequence shown here is derived from an EMBL/GenBank/DDBJ whole genome shotgun (WGS) entry which is preliminary data.</text>
</comment>
<sequence length="366" mass="38894">MAPVKILTVNPGSGSLRLHVVDGEDVADSAEIGKPPADATEDVRSFVKDVRVDAVAHRLVHGGAALVAPAVVDSRVREAITKAKSLAPEHVPNTEALLELLTGLLPDVPHVVCPDTAFHQGLPEVARTYPLPARWRERWDLRRYGFHGHSFAWAVRRAGELLDRPPDGLGLLVAHLSGGSSVCAVSGGRSVDTSMGFTPLEGAMMAKRSGSVDPGMLLWLLREGHVGLEELEDGLYHHSGLLGLSGTSDDTRELVRASRSGDAGARFTMAVFEHRVRRELAAVAASLDRVDALVFTGDIGWDQPEVAEAVARGLGVLGIQGDLSTDRSQDAIISGRDARIPVLTVRSREELSLAAAAATVTSRPAT</sequence>
<gene>
    <name evidence="5" type="primary">ackA</name>
    <name evidence="7" type="ORF">AVR91_0213950</name>
</gene>
<evidence type="ECO:0000313" key="7">
    <source>
        <dbReference type="EMBL" id="ONF70724.1"/>
    </source>
</evidence>
<evidence type="ECO:0000256" key="5">
    <source>
        <dbReference type="HAMAP-Rule" id="MF_00020"/>
    </source>
</evidence>
<proteinExistence type="inferred from homology"/>
<keyword evidence="4 5" id="KW-0067">ATP-binding</keyword>
<keyword evidence="5" id="KW-0460">Magnesium</keyword>
<keyword evidence="2 5" id="KW-0547">Nucleotide-binding</keyword>
<dbReference type="Pfam" id="PF00871">
    <property type="entry name" value="Acetate_kinase"/>
    <property type="match status" value="1"/>
</dbReference>
<evidence type="ECO:0000256" key="3">
    <source>
        <dbReference type="ARBA" id="ARBA00022777"/>
    </source>
</evidence>
<dbReference type="GO" id="GO:0006085">
    <property type="term" value="P:acetyl-CoA biosynthetic process"/>
    <property type="evidence" value="ECO:0007669"/>
    <property type="project" value="UniProtKB-UniRule"/>
</dbReference>
<dbReference type="GO" id="GO:0005524">
    <property type="term" value="F:ATP binding"/>
    <property type="evidence" value="ECO:0007669"/>
    <property type="project" value="UniProtKB-KW"/>
</dbReference>
<evidence type="ECO:0000256" key="6">
    <source>
        <dbReference type="RuleBase" id="RU003835"/>
    </source>
</evidence>
<dbReference type="GO" id="GO:0006083">
    <property type="term" value="P:acetate metabolic process"/>
    <property type="evidence" value="ECO:0007669"/>
    <property type="project" value="TreeGrafter"/>
</dbReference>
<keyword evidence="5" id="KW-0963">Cytoplasm</keyword>
<evidence type="ECO:0000256" key="2">
    <source>
        <dbReference type="ARBA" id="ARBA00022741"/>
    </source>
</evidence>
<feature type="site" description="Transition state stabilizer" evidence="5">
    <location>
        <position position="147"/>
    </location>
</feature>
<feature type="site" description="Transition state stabilizer" evidence="5">
    <location>
        <position position="208"/>
    </location>
</feature>
<dbReference type="PANTHER" id="PTHR21060:SF15">
    <property type="entry name" value="ACETATE KINASE-RELATED"/>
    <property type="match status" value="1"/>
</dbReference>
<dbReference type="InterPro" id="IPR004372">
    <property type="entry name" value="Ac/propionate_kinase"/>
</dbReference>
<accession>A0A1W2LWU4</accession>
<reference evidence="7 8" key="1">
    <citation type="submission" date="2016-12" db="EMBL/GenBank/DDBJ databases">
        <title>Amycolatopsis keratiniphila subsp. keratiniphila genome sequencing and assembly.</title>
        <authorList>
            <person name="Mayilraj S."/>
            <person name="Kaur N."/>
        </authorList>
    </citation>
    <scope>NUCLEOTIDE SEQUENCE [LARGE SCALE GENOMIC DNA]</scope>
    <source>
        <strain evidence="7 8">DSM 44409</strain>
    </source>
</reference>
<dbReference type="AlphaFoldDB" id="A0A1W2LWU4"/>
<dbReference type="GO" id="GO:0005737">
    <property type="term" value="C:cytoplasm"/>
    <property type="evidence" value="ECO:0007669"/>
    <property type="project" value="UniProtKB-SubCell"/>
</dbReference>
<evidence type="ECO:0000313" key="8">
    <source>
        <dbReference type="Proteomes" id="UP000076660"/>
    </source>
</evidence>
<evidence type="ECO:0000256" key="1">
    <source>
        <dbReference type="ARBA" id="ARBA00022679"/>
    </source>
</evidence>
<dbReference type="EMBL" id="LQMT02000013">
    <property type="protein sequence ID" value="ONF70724.1"/>
    <property type="molecule type" value="Genomic_DNA"/>
</dbReference>
<organism evidence="7 8">
    <name type="scientific">Amycolatopsis keratiniphila subsp. keratiniphila</name>
    <dbReference type="NCBI Taxonomy" id="227715"/>
    <lineage>
        <taxon>Bacteria</taxon>
        <taxon>Bacillati</taxon>
        <taxon>Actinomycetota</taxon>
        <taxon>Actinomycetes</taxon>
        <taxon>Pseudonocardiales</taxon>
        <taxon>Pseudonocardiaceae</taxon>
        <taxon>Amycolatopsis</taxon>
        <taxon>Amycolatopsis japonica group</taxon>
    </lineage>
</organism>
<keyword evidence="1 5" id="KW-0808">Transferase</keyword>
<dbReference type="InterPro" id="IPR000890">
    <property type="entry name" value="Aliphatic_acid_kin_short-chain"/>
</dbReference>
<dbReference type="Proteomes" id="UP000076660">
    <property type="component" value="Unassembled WGS sequence"/>
</dbReference>
<feature type="active site" description="Proton donor/acceptor" evidence="5">
    <location>
        <position position="115"/>
    </location>
</feature>
<comment type="pathway">
    <text evidence="5">Metabolic intermediate biosynthesis; acetyl-CoA biosynthesis; acetyl-CoA from acetate: step 1/2.</text>
</comment>
<name>A0A1W2LWU4_9PSEU</name>
<comment type="cofactor">
    <cofactor evidence="5">
        <name>Mg(2+)</name>
        <dbReference type="ChEBI" id="CHEBI:18420"/>
    </cofactor>
    <cofactor evidence="5">
        <name>Mn(2+)</name>
        <dbReference type="ChEBI" id="CHEBI:29035"/>
    </cofactor>
    <text evidence="5">Mg(2+). Can also accept Mn(2+).</text>
</comment>
<dbReference type="PANTHER" id="PTHR21060">
    <property type="entry name" value="ACETATE KINASE"/>
    <property type="match status" value="1"/>
</dbReference>
<keyword evidence="5" id="KW-0479">Metal-binding</keyword>
<comment type="subunit">
    <text evidence="5">Homodimer.</text>
</comment>
<dbReference type="PRINTS" id="PR00471">
    <property type="entry name" value="ACETATEKNASE"/>
</dbReference>
<comment type="function">
    <text evidence="5">Catalyzes the formation of acetyl phosphate from acetate and ATP. Can also catalyze the reverse reaction.</text>
</comment>
<feature type="binding site" evidence="5">
    <location>
        <position position="349"/>
    </location>
    <ligand>
        <name>Mg(2+)</name>
        <dbReference type="ChEBI" id="CHEBI:18420"/>
    </ligand>
</feature>